<dbReference type="Gene3D" id="3.10.620.30">
    <property type="match status" value="1"/>
</dbReference>
<accession>A0A3B0WBU2</accession>
<name>A0A3B0WBU2_9ZZZZ</name>
<sequence length="295" mass="32638">MFKKITVNFCTALIAILVVSLDALADPCLIQGSDPQLCETKEILFSSDEASVITEKADELGSAAAIYEYLRNNADYVVYHGARSSSLNSVLALRGNDVDLASSLIAMLRTQNINIKTRYAVGNIKIPKTDLANWLGVLDNTLAVEILKDQGIQNVDDSDPNNVVFEHVWVEALINYDNYRGGNTTSSIACITEGGSCQWISLDVSYKQRIYKGSYKTLLRNVNFDYDAYYNAENPSSPNYIAGMKHKNPLEIYEEQVLTYLRANNPGVTLEDVIDKGEIIQDNSGLLPASLPYEV</sequence>
<dbReference type="InterPro" id="IPR038765">
    <property type="entry name" value="Papain-like_cys_pep_sf"/>
</dbReference>
<proteinExistence type="predicted"/>
<organism evidence="2">
    <name type="scientific">hydrothermal vent metagenome</name>
    <dbReference type="NCBI Taxonomy" id="652676"/>
    <lineage>
        <taxon>unclassified sequences</taxon>
        <taxon>metagenomes</taxon>
        <taxon>ecological metagenomes</taxon>
    </lineage>
</organism>
<dbReference type="Pfam" id="PF01841">
    <property type="entry name" value="Transglut_core"/>
    <property type="match status" value="1"/>
</dbReference>
<dbReference type="InterPro" id="IPR002931">
    <property type="entry name" value="Transglutaminase-like"/>
</dbReference>
<evidence type="ECO:0000259" key="1">
    <source>
        <dbReference type="Pfam" id="PF01841"/>
    </source>
</evidence>
<reference evidence="2" key="1">
    <citation type="submission" date="2018-06" db="EMBL/GenBank/DDBJ databases">
        <authorList>
            <person name="Zhirakovskaya E."/>
        </authorList>
    </citation>
    <scope>NUCLEOTIDE SEQUENCE</scope>
</reference>
<feature type="domain" description="Transglutaminase-like" evidence="1">
    <location>
        <begin position="53"/>
        <end position="177"/>
    </location>
</feature>
<feature type="non-terminal residue" evidence="2">
    <location>
        <position position="295"/>
    </location>
</feature>
<dbReference type="EMBL" id="UOFD01000061">
    <property type="protein sequence ID" value="VAW53365.1"/>
    <property type="molecule type" value="Genomic_DNA"/>
</dbReference>
<dbReference type="AlphaFoldDB" id="A0A3B0WBU2"/>
<protein>
    <recommendedName>
        <fullName evidence="1">Transglutaminase-like domain-containing protein</fullName>
    </recommendedName>
</protein>
<evidence type="ECO:0000313" key="2">
    <source>
        <dbReference type="EMBL" id="VAW53365.1"/>
    </source>
</evidence>
<gene>
    <name evidence="2" type="ORF">MNBD_GAMMA06-389</name>
</gene>
<dbReference type="SUPFAM" id="SSF54001">
    <property type="entry name" value="Cysteine proteinases"/>
    <property type="match status" value="1"/>
</dbReference>